<protein>
    <submittedName>
        <fullName evidence="7">DUF4870 domain-containing protein</fullName>
    </submittedName>
</protein>
<evidence type="ECO:0000256" key="4">
    <source>
        <dbReference type="ARBA" id="ARBA00023136"/>
    </source>
</evidence>
<feature type="transmembrane region" description="Helical" evidence="6">
    <location>
        <begin position="164"/>
        <end position="182"/>
    </location>
</feature>
<keyword evidence="3 6" id="KW-1133">Transmembrane helix</keyword>
<feature type="transmembrane region" description="Helical" evidence="6">
    <location>
        <begin position="104"/>
        <end position="125"/>
    </location>
</feature>
<reference evidence="7 8" key="1">
    <citation type="submission" date="2024-02" db="EMBL/GenBank/DDBJ databases">
        <title>Janibacter sp. nov., isolated from gut of marine sandworm.</title>
        <authorList>
            <person name="Kim B."/>
            <person name="Jun M.O."/>
            <person name="Shin N.-R."/>
        </authorList>
    </citation>
    <scope>NUCLEOTIDE SEQUENCE [LARGE SCALE GENOMIC DNA]</scope>
    <source>
        <strain evidence="7 8">A1S7</strain>
    </source>
</reference>
<keyword evidence="8" id="KW-1185">Reference proteome</keyword>
<proteinExistence type="predicted"/>
<accession>A0ABZ2MIP7</accession>
<feature type="compositionally biased region" description="Polar residues" evidence="5">
    <location>
        <begin position="64"/>
        <end position="75"/>
    </location>
</feature>
<keyword evidence="4 6" id="KW-0472">Membrane</keyword>
<feature type="region of interest" description="Disordered" evidence="5">
    <location>
        <begin position="1"/>
        <end position="87"/>
    </location>
</feature>
<gene>
    <name evidence="7" type="ORF">V1351_02340</name>
</gene>
<evidence type="ECO:0000256" key="3">
    <source>
        <dbReference type="ARBA" id="ARBA00022989"/>
    </source>
</evidence>
<comment type="subcellular location">
    <subcellularLocation>
        <location evidence="1">Membrane</location>
        <topology evidence="1">Multi-pass membrane protein</topology>
    </subcellularLocation>
</comment>
<evidence type="ECO:0000256" key="5">
    <source>
        <dbReference type="SAM" id="MobiDB-lite"/>
    </source>
</evidence>
<dbReference type="InterPro" id="IPR019109">
    <property type="entry name" value="MamF_MmsF"/>
</dbReference>
<sequence length="200" mass="21328">MSTPSEHPQDPNTHEQQSQGPGPQGSPPPPGATPQGQTPQGQPPQGTPQGAGTQGPPPPAPGQDQYSNPQRQFPPQSGVWDTKTPLTPSEERNLGMLSHLVPAILLPLSVGTLGFVGSLVIFLLYKDRGPFVRQHAANSLNVQIITAILLVLSSLLMFVLIGFLFYPLVIIVAVVIHVIGAVKANNGEWWAPPLTPQFVR</sequence>
<name>A0ABZ2MIP7_9MICO</name>
<dbReference type="Proteomes" id="UP001382727">
    <property type="component" value="Chromosome"/>
</dbReference>
<evidence type="ECO:0000313" key="7">
    <source>
        <dbReference type="EMBL" id="WXB76920.1"/>
    </source>
</evidence>
<dbReference type="RefSeq" id="WP_338750345.1">
    <property type="nucleotide sequence ID" value="NZ_CP144913.1"/>
</dbReference>
<dbReference type="Pfam" id="PF09685">
    <property type="entry name" value="MamF_MmsF"/>
    <property type="match status" value="1"/>
</dbReference>
<feature type="transmembrane region" description="Helical" evidence="6">
    <location>
        <begin position="137"/>
        <end position="158"/>
    </location>
</feature>
<keyword evidence="2 6" id="KW-0812">Transmembrane</keyword>
<dbReference type="EMBL" id="CP144913">
    <property type="protein sequence ID" value="WXB76920.1"/>
    <property type="molecule type" value="Genomic_DNA"/>
</dbReference>
<evidence type="ECO:0000313" key="8">
    <source>
        <dbReference type="Proteomes" id="UP001382727"/>
    </source>
</evidence>
<evidence type="ECO:0000256" key="2">
    <source>
        <dbReference type="ARBA" id="ARBA00022692"/>
    </source>
</evidence>
<evidence type="ECO:0000256" key="1">
    <source>
        <dbReference type="ARBA" id="ARBA00004141"/>
    </source>
</evidence>
<organism evidence="7 8">
    <name type="scientific">Janibacter alittae</name>
    <dbReference type="NCBI Taxonomy" id="3115209"/>
    <lineage>
        <taxon>Bacteria</taxon>
        <taxon>Bacillati</taxon>
        <taxon>Actinomycetota</taxon>
        <taxon>Actinomycetes</taxon>
        <taxon>Micrococcales</taxon>
        <taxon>Intrasporangiaceae</taxon>
        <taxon>Janibacter</taxon>
    </lineage>
</organism>
<evidence type="ECO:0000256" key="6">
    <source>
        <dbReference type="SAM" id="Phobius"/>
    </source>
</evidence>